<proteinExistence type="predicted"/>
<dbReference type="AlphaFoldDB" id="A0A919RHL2"/>
<accession>A0A919RHL2</accession>
<protein>
    <submittedName>
        <fullName evidence="1">Uncharacterized protein</fullName>
    </submittedName>
</protein>
<comment type="caution">
    <text evidence="1">The sequence shown here is derived from an EMBL/GenBank/DDBJ whole genome shotgun (WGS) entry which is preliminary data.</text>
</comment>
<organism evidence="1 2">
    <name type="scientific">Sinosporangium siamense</name>
    <dbReference type="NCBI Taxonomy" id="1367973"/>
    <lineage>
        <taxon>Bacteria</taxon>
        <taxon>Bacillati</taxon>
        <taxon>Actinomycetota</taxon>
        <taxon>Actinomycetes</taxon>
        <taxon>Streptosporangiales</taxon>
        <taxon>Streptosporangiaceae</taxon>
        <taxon>Sinosporangium</taxon>
    </lineage>
</organism>
<dbReference type="Proteomes" id="UP000606172">
    <property type="component" value="Unassembled WGS sequence"/>
</dbReference>
<reference evidence="1" key="1">
    <citation type="submission" date="2021-01" db="EMBL/GenBank/DDBJ databases">
        <title>Whole genome shotgun sequence of Sinosporangium siamense NBRC 109515.</title>
        <authorList>
            <person name="Komaki H."/>
            <person name="Tamura T."/>
        </authorList>
    </citation>
    <scope>NUCLEOTIDE SEQUENCE</scope>
    <source>
        <strain evidence="1">NBRC 109515</strain>
    </source>
</reference>
<gene>
    <name evidence="1" type="ORF">Ssi02_42610</name>
</gene>
<evidence type="ECO:0000313" key="1">
    <source>
        <dbReference type="EMBL" id="GII94030.1"/>
    </source>
</evidence>
<evidence type="ECO:0000313" key="2">
    <source>
        <dbReference type="Proteomes" id="UP000606172"/>
    </source>
</evidence>
<keyword evidence="2" id="KW-1185">Reference proteome</keyword>
<sequence length="107" mass="11711">MRAEWGTVVSMGGPLWGRVVEVRATWGSLLWWECVLGQPSLFCGVHAGVGVWPGVFAWQGWSAGAQDMCCGVFCARDRVVASAKGACVTWGGRTEKVWRNRFDSNCD</sequence>
<name>A0A919RHL2_9ACTN</name>
<dbReference type="EMBL" id="BOOW01000027">
    <property type="protein sequence ID" value="GII94030.1"/>
    <property type="molecule type" value="Genomic_DNA"/>
</dbReference>